<dbReference type="OrthoDB" id="6351660at2759"/>
<gene>
    <name evidence="3" type="primary">LOC104943643</name>
</gene>
<sequence length="119" mass="13419">FEEHHASQVKALTGDSEDQTNRIAQMEKEMTFLQTELSAQKEANVRSPSNTMKNLVDRLKAQLTQREKQLKALSKALLELRAEMTSAAESQVIAGAAQREESLNVQMLVDRHTKDLKLL</sequence>
<dbReference type="AlphaFoldDB" id="A0A6I9MSK7"/>
<feature type="region of interest" description="Disordered" evidence="1">
    <location>
        <begin position="1"/>
        <end position="20"/>
    </location>
</feature>
<name>A0A6I9MSK7_9TELE</name>
<evidence type="ECO:0000256" key="1">
    <source>
        <dbReference type="SAM" id="MobiDB-lite"/>
    </source>
</evidence>
<keyword evidence="2" id="KW-1185">Reference proteome</keyword>
<accession>A0A6I9MSK7</accession>
<protein>
    <submittedName>
        <fullName evidence="3">Centrosomal protein of 290 kDa-like</fullName>
    </submittedName>
</protein>
<evidence type="ECO:0000313" key="3">
    <source>
        <dbReference type="RefSeq" id="XP_010767397.1"/>
    </source>
</evidence>
<feature type="non-terminal residue" evidence="3">
    <location>
        <position position="1"/>
    </location>
</feature>
<dbReference type="KEGG" id="ncc:104943643"/>
<evidence type="ECO:0000313" key="2">
    <source>
        <dbReference type="Proteomes" id="UP000504611"/>
    </source>
</evidence>
<reference evidence="3" key="1">
    <citation type="submission" date="2025-08" db="UniProtKB">
        <authorList>
            <consortium name="RefSeq"/>
        </authorList>
    </citation>
    <scope>IDENTIFICATION</scope>
    <source>
        <tissue evidence="3">Muscle</tissue>
    </source>
</reference>
<dbReference type="GeneID" id="104943643"/>
<proteinExistence type="predicted"/>
<organism evidence="2 3">
    <name type="scientific">Notothenia coriiceps</name>
    <name type="common">black rockcod</name>
    <dbReference type="NCBI Taxonomy" id="8208"/>
    <lineage>
        <taxon>Eukaryota</taxon>
        <taxon>Metazoa</taxon>
        <taxon>Chordata</taxon>
        <taxon>Craniata</taxon>
        <taxon>Vertebrata</taxon>
        <taxon>Euteleostomi</taxon>
        <taxon>Actinopterygii</taxon>
        <taxon>Neopterygii</taxon>
        <taxon>Teleostei</taxon>
        <taxon>Neoteleostei</taxon>
        <taxon>Acanthomorphata</taxon>
        <taxon>Eupercaria</taxon>
        <taxon>Perciformes</taxon>
        <taxon>Notothenioidei</taxon>
        <taxon>Nototheniidae</taxon>
        <taxon>Notothenia</taxon>
    </lineage>
</organism>
<dbReference type="RefSeq" id="XP_010767397.1">
    <property type="nucleotide sequence ID" value="XM_010769095.1"/>
</dbReference>
<dbReference type="Proteomes" id="UP000504611">
    <property type="component" value="Unplaced"/>
</dbReference>